<organism evidence="1 2">
    <name type="scientific">Linum trigynum</name>
    <dbReference type="NCBI Taxonomy" id="586398"/>
    <lineage>
        <taxon>Eukaryota</taxon>
        <taxon>Viridiplantae</taxon>
        <taxon>Streptophyta</taxon>
        <taxon>Embryophyta</taxon>
        <taxon>Tracheophyta</taxon>
        <taxon>Spermatophyta</taxon>
        <taxon>Magnoliopsida</taxon>
        <taxon>eudicotyledons</taxon>
        <taxon>Gunneridae</taxon>
        <taxon>Pentapetalae</taxon>
        <taxon>rosids</taxon>
        <taxon>fabids</taxon>
        <taxon>Malpighiales</taxon>
        <taxon>Linaceae</taxon>
        <taxon>Linum</taxon>
    </lineage>
</organism>
<keyword evidence="2" id="KW-1185">Reference proteome</keyword>
<proteinExistence type="predicted"/>
<dbReference type="Proteomes" id="UP001497516">
    <property type="component" value="Chromosome 1"/>
</dbReference>
<sequence length="202" mass="21957">MVKETGSYRPVEPVKPEIGVWPIRQAVCGEEVVPAGFTGKTGSTQKAARFWSDRGSANWNDTASFCGKGKKKIGRSLKSKTLNLLGASSSFVCCCWRPPTSFRATTSPAILPPLPDRRILLERRPRARRSSLFSTGEAATGTRLPPLLKAAPPLFQAVPPLFRHYSAAALARVSGTGTRLPPCSRRHGGSRYGWTANIFPHL</sequence>
<reference evidence="1 2" key="1">
    <citation type="submission" date="2024-04" db="EMBL/GenBank/DDBJ databases">
        <authorList>
            <person name="Fracassetti M."/>
        </authorList>
    </citation>
    <scope>NUCLEOTIDE SEQUENCE [LARGE SCALE GENOMIC DNA]</scope>
</reference>
<evidence type="ECO:0000313" key="1">
    <source>
        <dbReference type="EMBL" id="CAL1352656.1"/>
    </source>
</evidence>
<dbReference type="EMBL" id="OZ034813">
    <property type="protein sequence ID" value="CAL1352656.1"/>
    <property type="molecule type" value="Genomic_DNA"/>
</dbReference>
<evidence type="ECO:0000313" key="2">
    <source>
        <dbReference type="Proteomes" id="UP001497516"/>
    </source>
</evidence>
<gene>
    <name evidence="1" type="ORF">LTRI10_LOCUS611</name>
</gene>
<dbReference type="AlphaFoldDB" id="A0AAV2C9T8"/>
<name>A0AAV2C9T8_9ROSI</name>
<accession>A0AAV2C9T8</accession>
<protein>
    <submittedName>
        <fullName evidence="1">Uncharacterized protein</fullName>
    </submittedName>
</protein>